<dbReference type="GeneID" id="78128098"/>
<feature type="domain" description="DAGKc" evidence="1">
    <location>
        <begin position="1"/>
        <end position="125"/>
    </location>
</feature>
<reference evidence="2 3" key="1">
    <citation type="submission" date="2018-04" db="EMBL/GenBank/DDBJ databases">
        <authorList>
            <person name="Eckel V.P."/>
            <person name="Vogel R.F."/>
        </authorList>
    </citation>
    <scope>NUCLEOTIDE SEQUENCE [LARGE SCALE GENOMIC DNA]</scope>
    <source>
        <strain evidence="3">TMW 2.1764</strain>
    </source>
</reference>
<keyword evidence="2" id="KW-0808">Transferase</keyword>
<dbReference type="SUPFAM" id="SSF111331">
    <property type="entry name" value="NAD kinase/diacylglycerol kinase-like"/>
    <property type="match status" value="1"/>
</dbReference>
<keyword evidence="2" id="KW-0418">Kinase</keyword>
<dbReference type="Proteomes" id="UP000325415">
    <property type="component" value="Unassembled WGS sequence"/>
</dbReference>
<dbReference type="InterPro" id="IPR017438">
    <property type="entry name" value="ATP-NAD_kinase_N"/>
</dbReference>
<dbReference type="InterPro" id="IPR045540">
    <property type="entry name" value="YegS/DAGK_C"/>
</dbReference>
<dbReference type="Pfam" id="PF19279">
    <property type="entry name" value="YegS_C"/>
    <property type="match status" value="1"/>
</dbReference>
<comment type="caution">
    <text evidence="2">The sequence shown here is derived from an EMBL/GenBank/DDBJ whole genome shotgun (WGS) entry which is preliminary data.</text>
</comment>
<dbReference type="SMART" id="SM00046">
    <property type="entry name" value="DAGKc"/>
    <property type="match status" value="1"/>
</dbReference>
<proteinExistence type="predicted"/>
<evidence type="ECO:0000259" key="1">
    <source>
        <dbReference type="PROSITE" id="PS50146"/>
    </source>
</evidence>
<evidence type="ECO:0000313" key="3">
    <source>
        <dbReference type="Proteomes" id="UP000325415"/>
    </source>
</evidence>
<dbReference type="Pfam" id="PF00781">
    <property type="entry name" value="DAGK_cat"/>
    <property type="match status" value="1"/>
</dbReference>
<protein>
    <submittedName>
        <fullName evidence="2">Sphingosine kinase</fullName>
    </submittedName>
</protein>
<dbReference type="Gene3D" id="2.60.200.40">
    <property type="match status" value="1"/>
</dbReference>
<dbReference type="PROSITE" id="PS50146">
    <property type="entry name" value="DAGK"/>
    <property type="match status" value="1"/>
</dbReference>
<name>A0A5N6RXR7_9BIFI</name>
<sequence length="284" mass="30784">MNMHIVLVDNPESGSAIPRKELREKCENANITIDEFVAIGDGFERQLAPFIAAGKTIAAIGGDGTVSAVAGLVAGTKATLIPLPGGTLNHFTKDLDIPQDIDEALARLATLSPRAIDIAKVNDTPFINNSSIGLYPTSLRSREQLESALGKWSAAIVASWRAFVSFKTYRVTIGNETFATPFIFVGNNRYELDTAVGTNRTRLDEGVLTVYATKTQSRLTLLKIALFALIGRYKQLDEFEEFFPTAVTIKTGRAALSVSHDGEVSKLKSPLRYVIQPKALTILG</sequence>
<dbReference type="InterPro" id="IPR001206">
    <property type="entry name" value="Diacylglycerol_kinase_cat_dom"/>
</dbReference>
<organism evidence="2 3">
    <name type="scientific">Bifidobacterium tibiigranuli</name>
    <dbReference type="NCBI Taxonomy" id="2172043"/>
    <lineage>
        <taxon>Bacteria</taxon>
        <taxon>Bacillati</taxon>
        <taxon>Actinomycetota</taxon>
        <taxon>Actinomycetes</taxon>
        <taxon>Bifidobacteriales</taxon>
        <taxon>Bifidobacteriaceae</taxon>
        <taxon>Bifidobacterium</taxon>
    </lineage>
</organism>
<keyword evidence="3" id="KW-1185">Reference proteome</keyword>
<dbReference type="EMBL" id="QDAG01000012">
    <property type="protein sequence ID" value="KAE8126540.1"/>
    <property type="molecule type" value="Genomic_DNA"/>
</dbReference>
<dbReference type="RefSeq" id="WP_152581645.1">
    <property type="nucleotide sequence ID" value="NZ_JALCCS010000036.1"/>
</dbReference>
<dbReference type="Gene3D" id="3.40.50.10330">
    <property type="entry name" value="Probable inorganic polyphosphate/atp-NAD kinase, domain 1"/>
    <property type="match status" value="1"/>
</dbReference>
<dbReference type="AlphaFoldDB" id="A0A5N6RXR7"/>
<evidence type="ECO:0000313" key="2">
    <source>
        <dbReference type="EMBL" id="KAE8126540.1"/>
    </source>
</evidence>
<dbReference type="InterPro" id="IPR016064">
    <property type="entry name" value="NAD/diacylglycerol_kinase_sf"/>
</dbReference>
<dbReference type="GO" id="GO:0016301">
    <property type="term" value="F:kinase activity"/>
    <property type="evidence" value="ECO:0007669"/>
    <property type="project" value="UniProtKB-KW"/>
</dbReference>
<gene>
    <name evidence="2" type="ORF">DDE84_10455</name>
</gene>
<dbReference type="OrthoDB" id="5242960at2"/>
<accession>A0A5N6RXR7</accession>